<gene>
    <name evidence="1" type="primary">kdpF</name>
    <name evidence="1" type="ORF">DW016_07770</name>
</gene>
<proteinExistence type="predicted"/>
<sequence>MVVLAVIVLLLGCYLVYALVHPEEF</sequence>
<dbReference type="RefSeq" id="WP_082136338.1">
    <property type="nucleotide sequence ID" value="NZ_BAABYU010000001.1"/>
</dbReference>
<dbReference type="GeneID" id="97191551"/>
<dbReference type="AlphaFoldDB" id="A0A3E3K3L8"/>
<dbReference type="GO" id="GO:0016787">
    <property type="term" value="F:hydrolase activity"/>
    <property type="evidence" value="ECO:0007669"/>
    <property type="project" value="UniProtKB-KW"/>
</dbReference>
<organism evidence="1 2">
    <name type="scientific">Sellimonas intestinalis</name>
    <dbReference type="NCBI Taxonomy" id="1653434"/>
    <lineage>
        <taxon>Bacteria</taxon>
        <taxon>Bacillati</taxon>
        <taxon>Bacillota</taxon>
        <taxon>Clostridia</taxon>
        <taxon>Lachnospirales</taxon>
        <taxon>Lachnospiraceae</taxon>
        <taxon>Sellimonas</taxon>
    </lineage>
</organism>
<evidence type="ECO:0000313" key="2">
    <source>
        <dbReference type="Proteomes" id="UP000261080"/>
    </source>
</evidence>
<reference evidence="1 2" key="1">
    <citation type="submission" date="2018-08" db="EMBL/GenBank/DDBJ databases">
        <title>A genome reference for cultivated species of the human gut microbiota.</title>
        <authorList>
            <person name="Zou Y."/>
            <person name="Xue W."/>
            <person name="Luo G."/>
        </authorList>
    </citation>
    <scope>NUCLEOTIDE SEQUENCE [LARGE SCALE GENOMIC DNA]</scope>
    <source>
        <strain evidence="1 2">AF37-2AT</strain>
    </source>
</reference>
<keyword evidence="2" id="KW-1185">Reference proteome</keyword>
<evidence type="ECO:0000313" key="1">
    <source>
        <dbReference type="EMBL" id="RGE88074.1"/>
    </source>
</evidence>
<dbReference type="GO" id="GO:0005886">
    <property type="term" value="C:plasma membrane"/>
    <property type="evidence" value="ECO:0007669"/>
    <property type="project" value="InterPro"/>
</dbReference>
<comment type="caution">
    <text evidence="1">The sequence shown here is derived from an EMBL/GenBank/DDBJ whole genome shotgun (WGS) entry which is preliminary data.</text>
</comment>
<accession>A0A3E3K3L8</accession>
<dbReference type="GO" id="GO:0008556">
    <property type="term" value="F:P-type potassium transmembrane transporter activity"/>
    <property type="evidence" value="ECO:0007669"/>
    <property type="project" value="InterPro"/>
</dbReference>
<dbReference type="Proteomes" id="UP000261080">
    <property type="component" value="Unassembled WGS sequence"/>
</dbReference>
<dbReference type="EMBL" id="QVLX01000003">
    <property type="protein sequence ID" value="RGE88074.1"/>
    <property type="molecule type" value="Genomic_DNA"/>
</dbReference>
<keyword evidence="1" id="KW-0378">Hydrolase</keyword>
<protein>
    <submittedName>
        <fullName evidence="1">K(+)-transporting ATPase subunit F</fullName>
        <ecNumber evidence="1">3.6.3.12</ecNumber>
    </submittedName>
</protein>
<dbReference type="InterPro" id="IPR011726">
    <property type="entry name" value="KdpF"/>
</dbReference>
<dbReference type="NCBIfam" id="TIGR02115">
    <property type="entry name" value="potass_kdpF"/>
    <property type="match status" value="1"/>
</dbReference>
<dbReference type="Pfam" id="PF09604">
    <property type="entry name" value="Potass_KdpF"/>
    <property type="match status" value="1"/>
</dbReference>
<name>A0A3E3K3L8_9FIRM</name>
<dbReference type="EC" id="3.6.3.12" evidence="1"/>